<dbReference type="InterPro" id="IPR006104">
    <property type="entry name" value="Glyco_hydro_2_N"/>
</dbReference>
<evidence type="ECO:0000256" key="2">
    <source>
        <dbReference type="ARBA" id="ARBA00001913"/>
    </source>
</evidence>
<dbReference type="EMBL" id="SLWK01000001">
    <property type="protein sequence ID" value="TCO10679.1"/>
    <property type="molecule type" value="Genomic_DNA"/>
</dbReference>
<dbReference type="PANTHER" id="PTHR46323">
    <property type="entry name" value="BETA-GALACTOSIDASE"/>
    <property type="match status" value="1"/>
</dbReference>
<dbReference type="Gene3D" id="2.70.98.10">
    <property type="match status" value="1"/>
</dbReference>
<dbReference type="InterPro" id="IPR017853">
    <property type="entry name" value="GH"/>
</dbReference>
<comment type="cofactor">
    <cofactor evidence="2">
        <name>Ca(2+)</name>
        <dbReference type="ChEBI" id="CHEBI:29108"/>
    </cofactor>
</comment>
<dbReference type="SUPFAM" id="SSF51445">
    <property type="entry name" value="(Trans)glycosidases"/>
    <property type="match status" value="1"/>
</dbReference>
<dbReference type="InterPro" id="IPR006101">
    <property type="entry name" value="Glyco_hydro_2"/>
</dbReference>
<dbReference type="OrthoDB" id="9801077at2"/>
<dbReference type="Pfam" id="PF16353">
    <property type="entry name" value="LacZ_4"/>
    <property type="match status" value="1"/>
</dbReference>
<dbReference type="InterPro" id="IPR050347">
    <property type="entry name" value="Bact_Beta-galactosidase"/>
</dbReference>
<dbReference type="EC" id="3.2.1.23" evidence="5"/>
<evidence type="ECO:0000259" key="11">
    <source>
        <dbReference type="SMART" id="SM01038"/>
    </source>
</evidence>
<evidence type="ECO:0000256" key="6">
    <source>
        <dbReference type="ARBA" id="ARBA00022801"/>
    </source>
</evidence>
<name>A0A4R2GPP8_9BACT</name>
<keyword evidence="7" id="KW-0106">Calcium</keyword>
<dbReference type="Pfam" id="PF02836">
    <property type="entry name" value="Glyco_hydro_2_C"/>
    <property type="match status" value="1"/>
</dbReference>
<dbReference type="InterPro" id="IPR014718">
    <property type="entry name" value="GH-type_carb-bd"/>
</dbReference>
<keyword evidence="6" id="KW-0378">Hydrolase</keyword>
<dbReference type="Proteomes" id="UP000295221">
    <property type="component" value="Unassembled WGS sequence"/>
</dbReference>
<evidence type="ECO:0000313" key="12">
    <source>
        <dbReference type="EMBL" id="TCO10679.1"/>
    </source>
</evidence>
<comment type="catalytic activity">
    <reaction evidence="1">
        <text>Hydrolysis of terminal non-reducing beta-D-galactose residues in beta-D-galactosides.</text>
        <dbReference type="EC" id="3.2.1.23"/>
    </reaction>
</comment>
<accession>A0A4R2GPP8</accession>
<comment type="similarity">
    <text evidence="3">Belongs to the glycosyl hydrolase 2 family.</text>
</comment>
<organism evidence="12 13">
    <name type="scientific">Natronoflexus pectinivorans</name>
    <dbReference type="NCBI Taxonomy" id="682526"/>
    <lineage>
        <taxon>Bacteria</taxon>
        <taxon>Pseudomonadati</taxon>
        <taxon>Bacteroidota</taxon>
        <taxon>Bacteroidia</taxon>
        <taxon>Marinilabiliales</taxon>
        <taxon>Marinilabiliaceae</taxon>
        <taxon>Natronoflexus</taxon>
    </lineage>
</organism>
<keyword evidence="13" id="KW-1185">Reference proteome</keyword>
<dbReference type="InterPro" id="IPR013783">
    <property type="entry name" value="Ig-like_fold"/>
</dbReference>
<dbReference type="RefSeq" id="WP_132431359.1">
    <property type="nucleotide sequence ID" value="NZ_SLWK01000001.1"/>
</dbReference>
<dbReference type="InterPro" id="IPR008979">
    <property type="entry name" value="Galactose-bd-like_sf"/>
</dbReference>
<sequence length="1060" mass="120723">MKKLLIIISIFLITLNSEAQNRPPHPELENPAIQGINKELPRASFNSYSSRELALKNSREASDRFSSLNGTWKFNFVTGVSNRIMNFADVNLDISGWDDIPVPSNMEMHGYGYPIYTNVGYEFYPHWNFKPPYINDLEKNNIGYYRRDFDIPQSWDDMQVFVYFGSIKSVGFVWVNGQRVGMSKDSKTPQEFDITPYVKPGKNSIAVEVFRWSDASYLECQDFWRLSGIPREVFVYAQPKVRLRDFFAKATLDESYVNGVFDLDVELKNHTGNPALKSFSYEIIDNKGMSVATDSKSIEIVDSVGHLNFKATIPAVDAWTAETPNLYTLLLTSKDVSGKVTEAASIKIGFRTSEIKNGQFLVNGKPVLIKGVNMHEFCPINGQVVDEETVMLDLQRMKELNVNAIRLSHYPQPSFFYDLADKYGFYVVDEANIESHGMGYDRAKGRSLGNNLDWTEAHIFRTRNMFERSKNHPSVVIWSLGNEAGNGYNFYKTYLFIRSRDEMRPIQYEQAGLEWNTDIVAPMYARPHNIEHYAKNHTDRPLILCEYAHAMGNSIGNLKDYWEIIEKYPQLQGGFIWDWVDQGLANENEKGEFWAYGGDYGPEGTPSDGNFVINGVLFPDRSIKPHSLEVKQVYQNIGFEPKNLEEGVIAITNKFFFTNLNEYDFSYEITENGKVIRTGKLPRLDIEPGQSKTVNVNLRRIKAKPGVEYFIILSAKTKKAENLLPAGWEIASEQIKLPIEAPKTQFDIAKAGEVTYSEGASINISGSDFSLAIDSETGIITSYKSKGKELFLDGFGPRPAFWRAPIDNDYLWRMQERCRLWKEASEHLPVAASVKTNQVGNAVQVEVVYNLDSLQSTWKTKYTIMGNGMIKVDNELVTSGEDVPIIPRMGMKMQLPSDLTQVEYFGRGPWENYSDRNTSTFVGRYKTTVSDMYVPYVRPQENGHRTDVRWLALSRKDGSGLLVVADSIIEFNALNNPIEDFDAGMNKDRNLRHINDIKPRDLVELHIDYRMIGVSGDEPWGSPPHEPYLLRPSAEGHKYSFTLVPVSSVRDIESKAILRY</sequence>
<evidence type="ECO:0000256" key="9">
    <source>
        <dbReference type="ARBA" id="ARBA00032230"/>
    </source>
</evidence>
<feature type="signal peptide" evidence="10">
    <location>
        <begin position="1"/>
        <end position="19"/>
    </location>
</feature>
<feature type="domain" description="Beta galactosidase small chain/" evidence="11">
    <location>
        <begin position="763"/>
        <end position="1044"/>
    </location>
</feature>
<dbReference type="FunFam" id="3.20.20.80:FF:000121">
    <property type="entry name" value="Beta-galactosidase"/>
    <property type="match status" value="1"/>
</dbReference>
<dbReference type="Gene3D" id="2.60.120.260">
    <property type="entry name" value="Galactose-binding domain-like"/>
    <property type="match status" value="1"/>
</dbReference>
<dbReference type="InterPro" id="IPR006103">
    <property type="entry name" value="Glyco_hydro_2_cat"/>
</dbReference>
<dbReference type="GO" id="GO:0030246">
    <property type="term" value="F:carbohydrate binding"/>
    <property type="evidence" value="ECO:0007669"/>
    <property type="project" value="InterPro"/>
</dbReference>
<dbReference type="GO" id="GO:0005990">
    <property type="term" value="P:lactose catabolic process"/>
    <property type="evidence" value="ECO:0007669"/>
    <property type="project" value="TreeGrafter"/>
</dbReference>
<dbReference type="Pfam" id="PF02929">
    <property type="entry name" value="Bgal_small_N"/>
    <property type="match status" value="1"/>
</dbReference>
<feature type="chain" id="PRO_5020991854" description="beta-galactosidase" evidence="10">
    <location>
        <begin position="20"/>
        <end position="1060"/>
    </location>
</feature>
<evidence type="ECO:0000256" key="1">
    <source>
        <dbReference type="ARBA" id="ARBA00001412"/>
    </source>
</evidence>
<protein>
    <recommendedName>
        <fullName evidence="5">beta-galactosidase</fullName>
        <ecNumber evidence="5">3.2.1.23</ecNumber>
    </recommendedName>
    <alternativeName>
        <fullName evidence="9">Lactase</fullName>
    </alternativeName>
</protein>
<dbReference type="InterPro" id="IPR032312">
    <property type="entry name" value="LacZ_4"/>
</dbReference>
<comment type="subunit">
    <text evidence="4">Monomer.</text>
</comment>
<evidence type="ECO:0000256" key="8">
    <source>
        <dbReference type="ARBA" id="ARBA00023295"/>
    </source>
</evidence>
<dbReference type="SUPFAM" id="SSF49785">
    <property type="entry name" value="Galactose-binding domain-like"/>
    <property type="match status" value="1"/>
</dbReference>
<comment type="caution">
    <text evidence="12">The sequence shown here is derived from an EMBL/GenBank/DDBJ whole genome shotgun (WGS) entry which is preliminary data.</text>
</comment>
<reference evidence="12 13" key="1">
    <citation type="submission" date="2019-03" db="EMBL/GenBank/DDBJ databases">
        <title>Genomic Encyclopedia of Type Strains, Phase IV (KMG-IV): sequencing the most valuable type-strain genomes for metagenomic binning, comparative biology and taxonomic classification.</title>
        <authorList>
            <person name="Goeker M."/>
        </authorList>
    </citation>
    <scope>NUCLEOTIDE SEQUENCE [LARGE SCALE GENOMIC DNA]</scope>
    <source>
        <strain evidence="12 13">DSM 24179</strain>
    </source>
</reference>
<dbReference type="Pfam" id="PF00703">
    <property type="entry name" value="Glyco_hydro_2"/>
    <property type="match status" value="1"/>
</dbReference>
<evidence type="ECO:0000256" key="5">
    <source>
        <dbReference type="ARBA" id="ARBA00012756"/>
    </source>
</evidence>
<dbReference type="PRINTS" id="PR00132">
    <property type="entry name" value="GLHYDRLASE2"/>
</dbReference>
<dbReference type="InterPro" id="IPR011013">
    <property type="entry name" value="Gal_mutarotase_sf_dom"/>
</dbReference>
<dbReference type="Gene3D" id="3.20.20.80">
    <property type="entry name" value="Glycosidases"/>
    <property type="match status" value="1"/>
</dbReference>
<dbReference type="InterPro" id="IPR006102">
    <property type="entry name" value="Ig-like_GH2"/>
</dbReference>
<evidence type="ECO:0000256" key="7">
    <source>
        <dbReference type="ARBA" id="ARBA00022837"/>
    </source>
</evidence>
<gene>
    <name evidence="12" type="ORF">EV194_101310</name>
</gene>
<keyword evidence="10" id="KW-0732">Signal</keyword>
<evidence type="ECO:0000256" key="4">
    <source>
        <dbReference type="ARBA" id="ARBA00011245"/>
    </source>
</evidence>
<evidence type="ECO:0000313" key="13">
    <source>
        <dbReference type="Proteomes" id="UP000295221"/>
    </source>
</evidence>
<dbReference type="InterPro" id="IPR036156">
    <property type="entry name" value="Beta-gal/glucu_dom_sf"/>
</dbReference>
<dbReference type="Gene3D" id="2.60.40.10">
    <property type="entry name" value="Immunoglobulins"/>
    <property type="match status" value="2"/>
</dbReference>
<keyword evidence="8" id="KW-0326">Glycosidase</keyword>
<evidence type="ECO:0000256" key="10">
    <source>
        <dbReference type="SAM" id="SignalP"/>
    </source>
</evidence>
<dbReference type="SUPFAM" id="SSF49303">
    <property type="entry name" value="beta-Galactosidase/glucuronidase domain"/>
    <property type="match status" value="2"/>
</dbReference>
<dbReference type="GO" id="GO:0004565">
    <property type="term" value="F:beta-galactosidase activity"/>
    <property type="evidence" value="ECO:0007669"/>
    <property type="project" value="UniProtKB-EC"/>
</dbReference>
<dbReference type="AlphaFoldDB" id="A0A4R2GPP8"/>
<dbReference type="SMART" id="SM01038">
    <property type="entry name" value="Bgal_small_N"/>
    <property type="match status" value="1"/>
</dbReference>
<dbReference type="GO" id="GO:0009341">
    <property type="term" value="C:beta-galactosidase complex"/>
    <property type="evidence" value="ECO:0007669"/>
    <property type="project" value="InterPro"/>
</dbReference>
<proteinExistence type="inferred from homology"/>
<dbReference type="PANTHER" id="PTHR46323:SF2">
    <property type="entry name" value="BETA-GALACTOSIDASE"/>
    <property type="match status" value="1"/>
</dbReference>
<evidence type="ECO:0000256" key="3">
    <source>
        <dbReference type="ARBA" id="ARBA00007401"/>
    </source>
</evidence>
<dbReference type="InterPro" id="IPR004199">
    <property type="entry name" value="B-gal_small/dom_5"/>
</dbReference>
<dbReference type="Pfam" id="PF02837">
    <property type="entry name" value="Glyco_hydro_2_N"/>
    <property type="match status" value="1"/>
</dbReference>
<dbReference type="SUPFAM" id="SSF74650">
    <property type="entry name" value="Galactose mutarotase-like"/>
    <property type="match status" value="1"/>
</dbReference>